<proteinExistence type="predicted"/>
<reference evidence="1 2" key="1">
    <citation type="journal article" date="2015" name="Front. Microbiol.">
        <title>Genome sequence of the plant growth promoting endophytic yeast Rhodotorula graminis WP1.</title>
        <authorList>
            <person name="Firrincieli A."/>
            <person name="Otillar R."/>
            <person name="Salamov A."/>
            <person name="Schmutz J."/>
            <person name="Khan Z."/>
            <person name="Redman R.S."/>
            <person name="Fleck N.D."/>
            <person name="Lindquist E."/>
            <person name="Grigoriev I.V."/>
            <person name="Doty S.L."/>
        </authorList>
    </citation>
    <scope>NUCLEOTIDE SEQUENCE [LARGE SCALE GENOMIC DNA]</scope>
    <source>
        <strain evidence="1 2">WP1</strain>
    </source>
</reference>
<organism evidence="1 2">
    <name type="scientific">Rhodotorula graminis (strain WP1)</name>
    <dbReference type="NCBI Taxonomy" id="578459"/>
    <lineage>
        <taxon>Eukaryota</taxon>
        <taxon>Fungi</taxon>
        <taxon>Dikarya</taxon>
        <taxon>Basidiomycota</taxon>
        <taxon>Pucciniomycotina</taxon>
        <taxon>Microbotryomycetes</taxon>
        <taxon>Sporidiobolales</taxon>
        <taxon>Sporidiobolaceae</taxon>
        <taxon>Rhodotorula</taxon>
    </lineage>
</organism>
<dbReference type="Gene3D" id="3.80.10.10">
    <property type="entry name" value="Ribonuclease Inhibitor"/>
    <property type="match status" value="1"/>
</dbReference>
<accession>A0A194S763</accession>
<evidence type="ECO:0000313" key="1">
    <source>
        <dbReference type="EMBL" id="KPV75256.1"/>
    </source>
</evidence>
<dbReference type="EMBL" id="KQ474078">
    <property type="protein sequence ID" value="KPV75256.1"/>
    <property type="molecule type" value="Genomic_DNA"/>
</dbReference>
<evidence type="ECO:0008006" key="3">
    <source>
        <dbReference type="Google" id="ProtNLM"/>
    </source>
</evidence>
<sequence>MPPSLLSLPDELLDPVVDQAAGEYAPRLYKERQETCRALSLVNKRVGAVAQPKLVEVVHAFAFTPFSFRARLKPQQVPRRNRVRTLWLDGVGLNGSVDGFLSFAAVRDLTPPGSRIGLKPEEVPQKNRVRTLWLEGVGLHCPVDGFLSFAAVRDLRLTMIHGVRLEDLGQLPELRTLVLSLGDFTSNMPLIAPRLERLAISSCDFSRPVGMKSFTAKGCPSLRHLYAAMSPKPRPLWTRDLVARVDTLGVKIYYDYPQRCSWTSIVGPGDGPEDEVFLDNVLFDLLWCEIDHQFEPKREIEHLRLHVSSESIQVDSTLLGKQLAIFAGHLSTAYPALKSLYLPLALDTSRVMHRRELSDAVEKLVAACTRPHVEVVFEHVLEADENREDRASPHFEAHCRRIKAERAASRASLTMGGASAAR</sequence>
<dbReference type="RefSeq" id="XP_018271305.1">
    <property type="nucleotide sequence ID" value="XM_018414282.1"/>
</dbReference>
<dbReference type="GeneID" id="28974730"/>
<dbReference type="SUPFAM" id="SSF52058">
    <property type="entry name" value="L domain-like"/>
    <property type="match status" value="1"/>
</dbReference>
<keyword evidence="2" id="KW-1185">Reference proteome</keyword>
<gene>
    <name evidence="1" type="ORF">RHOBADRAFT_43744</name>
</gene>
<dbReference type="AlphaFoldDB" id="A0A194S763"/>
<dbReference type="Proteomes" id="UP000053890">
    <property type="component" value="Unassembled WGS sequence"/>
</dbReference>
<protein>
    <recommendedName>
        <fullName evidence="3">F-box domain-containing protein</fullName>
    </recommendedName>
</protein>
<dbReference type="InterPro" id="IPR032675">
    <property type="entry name" value="LRR_dom_sf"/>
</dbReference>
<name>A0A194S763_RHOGW</name>
<evidence type="ECO:0000313" key="2">
    <source>
        <dbReference type="Proteomes" id="UP000053890"/>
    </source>
</evidence>